<evidence type="ECO:0000256" key="8">
    <source>
        <dbReference type="SAM" id="MobiDB-lite"/>
    </source>
</evidence>
<evidence type="ECO:0000256" key="4">
    <source>
        <dbReference type="ARBA" id="ARBA00022763"/>
    </source>
</evidence>
<dbReference type="GO" id="GO:0005524">
    <property type="term" value="F:ATP binding"/>
    <property type="evidence" value="ECO:0007669"/>
    <property type="project" value="UniProtKB-KW"/>
</dbReference>
<sequence length="464" mass="53241">MLSNSQLPKRKKPVFDVGDESDDEIILEGKKFPNTLPPQRTHCEPDLEETPEAFYSQQNHPKFYTRNLERVVNKRKAWSKPSPNVSELFFVAAAPKKFDDLAVNPRQLNKLKTLLSLGSTYGKVILITGPSGSGKTAAIDVIAKSLKLEVLKWEHSMNLEIAVYGEDRYLRETMNITEVEFYPVAATFMRKCLRRTVDQMGFRNRLFHMLGALLYAKRQNDNPRISGIESTVREELRRPPSTREINDILDMSRASADTVIMFLYEHEPKFAGTVSATQKAFEAMSVSDALSNSWENRVLGQDYSSQISARATVFYNYDANRIARGFYHYSRPKWCLLADKSAELRKEITEVMSPSMLFGTRYAEIDIPFLSLIQPSLTGSQYRLVTYLTRPWTFSWSTERALWDQRIATDPSYRMAQLRESVAEKSLMRCYQGLEESEDEGFSIEDSDEAFQSDDSFNEPVTFN</sequence>
<dbReference type="PANTHER" id="PTHR12172">
    <property type="entry name" value="CELL CYCLE CHECKPOINT PROTEIN RAD17"/>
    <property type="match status" value="1"/>
</dbReference>
<keyword evidence="3" id="KW-0547">Nucleotide-binding</keyword>
<dbReference type="AlphaFoldDB" id="A0A0K0DH43"/>
<accession>A0A0K0DH43</accession>
<dbReference type="WBParaSite" id="ACAC_0001046301-mRNA-1">
    <property type="protein sequence ID" value="ACAC_0001046301-mRNA-1"/>
    <property type="gene ID" value="ACAC_0001046301"/>
</dbReference>
<evidence type="ECO:0000313" key="9">
    <source>
        <dbReference type="Proteomes" id="UP000035642"/>
    </source>
</evidence>
<dbReference type="GO" id="GO:0003682">
    <property type="term" value="F:chromatin binding"/>
    <property type="evidence" value="ECO:0007669"/>
    <property type="project" value="TreeGrafter"/>
</dbReference>
<evidence type="ECO:0000313" key="10">
    <source>
        <dbReference type="WBParaSite" id="ACAC_0001046301-mRNA-1"/>
    </source>
</evidence>
<dbReference type="InterPro" id="IPR027417">
    <property type="entry name" value="P-loop_NTPase"/>
</dbReference>
<keyword evidence="4" id="KW-0227">DNA damage</keyword>
<organism evidence="9 10">
    <name type="scientific">Angiostrongylus cantonensis</name>
    <name type="common">Rat lungworm</name>
    <dbReference type="NCBI Taxonomy" id="6313"/>
    <lineage>
        <taxon>Eukaryota</taxon>
        <taxon>Metazoa</taxon>
        <taxon>Ecdysozoa</taxon>
        <taxon>Nematoda</taxon>
        <taxon>Chromadorea</taxon>
        <taxon>Rhabditida</taxon>
        <taxon>Rhabditina</taxon>
        <taxon>Rhabditomorpha</taxon>
        <taxon>Strongyloidea</taxon>
        <taxon>Metastrongylidae</taxon>
        <taxon>Angiostrongylus</taxon>
    </lineage>
</organism>
<dbReference type="SUPFAM" id="SSF52540">
    <property type="entry name" value="P-loop containing nucleoside triphosphate hydrolases"/>
    <property type="match status" value="1"/>
</dbReference>
<reference evidence="9" key="1">
    <citation type="submission" date="2012-09" db="EMBL/GenBank/DDBJ databases">
        <authorList>
            <person name="Martin A.A."/>
        </authorList>
    </citation>
    <scope>NUCLEOTIDE SEQUENCE</scope>
</reference>
<dbReference type="GO" id="GO:0006281">
    <property type="term" value="P:DNA repair"/>
    <property type="evidence" value="ECO:0007669"/>
    <property type="project" value="InterPro"/>
</dbReference>
<feature type="compositionally biased region" description="Acidic residues" evidence="8">
    <location>
        <begin position="437"/>
        <end position="452"/>
    </location>
</feature>
<name>A0A0K0DH43_ANGCA</name>
<feature type="region of interest" description="Disordered" evidence="8">
    <location>
        <begin position="437"/>
        <end position="464"/>
    </location>
</feature>
<feature type="compositionally biased region" description="Polar residues" evidence="8">
    <location>
        <begin position="453"/>
        <end position="464"/>
    </location>
</feature>
<keyword evidence="5" id="KW-0067">ATP-binding</keyword>
<evidence type="ECO:0000256" key="2">
    <source>
        <dbReference type="ARBA" id="ARBA00006168"/>
    </source>
</evidence>
<evidence type="ECO:0000256" key="7">
    <source>
        <dbReference type="ARBA" id="ARBA00023306"/>
    </source>
</evidence>
<proteinExistence type="inferred from homology"/>
<keyword evidence="9" id="KW-1185">Reference proteome</keyword>
<keyword evidence="7" id="KW-0131">Cell cycle</keyword>
<dbReference type="STRING" id="6313.A0A0K0DH43"/>
<dbReference type="PANTHER" id="PTHR12172:SF0">
    <property type="entry name" value="CELL CYCLE CHECKPOINT PROTEIN RAD17"/>
    <property type="match status" value="1"/>
</dbReference>
<dbReference type="GO" id="GO:0033314">
    <property type="term" value="P:mitotic DNA replication checkpoint signaling"/>
    <property type="evidence" value="ECO:0007669"/>
    <property type="project" value="TreeGrafter"/>
</dbReference>
<dbReference type="GO" id="GO:0005634">
    <property type="term" value="C:nucleus"/>
    <property type="evidence" value="ECO:0007669"/>
    <property type="project" value="UniProtKB-SubCell"/>
</dbReference>
<comment type="subcellular location">
    <subcellularLocation>
        <location evidence="1">Nucleus</location>
    </subcellularLocation>
</comment>
<keyword evidence="6" id="KW-0539">Nucleus</keyword>
<protein>
    <submittedName>
        <fullName evidence="10">P-loop containing nucleoside triphosphate hydrolase protein</fullName>
    </submittedName>
</protein>
<dbReference type="InterPro" id="IPR004582">
    <property type="entry name" value="Checkpoint_prot_Rad17_Rad24"/>
</dbReference>
<dbReference type="Proteomes" id="UP000035642">
    <property type="component" value="Unassembled WGS sequence"/>
</dbReference>
<evidence type="ECO:0000256" key="1">
    <source>
        <dbReference type="ARBA" id="ARBA00004123"/>
    </source>
</evidence>
<dbReference type="GO" id="GO:0000077">
    <property type="term" value="P:DNA damage checkpoint signaling"/>
    <property type="evidence" value="ECO:0007669"/>
    <property type="project" value="TreeGrafter"/>
</dbReference>
<dbReference type="Pfam" id="PF03215">
    <property type="entry name" value="Rad17"/>
    <property type="match status" value="1"/>
</dbReference>
<dbReference type="GO" id="GO:0003689">
    <property type="term" value="F:DNA clamp loader activity"/>
    <property type="evidence" value="ECO:0007669"/>
    <property type="project" value="TreeGrafter"/>
</dbReference>
<reference evidence="10" key="2">
    <citation type="submission" date="2017-02" db="UniProtKB">
        <authorList>
            <consortium name="WormBaseParasite"/>
        </authorList>
    </citation>
    <scope>IDENTIFICATION</scope>
</reference>
<dbReference type="Gene3D" id="3.40.50.300">
    <property type="entry name" value="P-loop containing nucleotide triphosphate hydrolases"/>
    <property type="match status" value="1"/>
</dbReference>
<comment type="similarity">
    <text evidence="2">Belongs to the rad17/RAD24 family.</text>
</comment>
<evidence type="ECO:0000256" key="6">
    <source>
        <dbReference type="ARBA" id="ARBA00023242"/>
    </source>
</evidence>
<evidence type="ECO:0000256" key="5">
    <source>
        <dbReference type="ARBA" id="ARBA00022840"/>
    </source>
</evidence>
<evidence type="ECO:0000256" key="3">
    <source>
        <dbReference type="ARBA" id="ARBA00022741"/>
    </source>
</evidence>